<dbReference type="Proteomes" id="UP000192934">
    <property type="component" value="Chromosome I"/>
</dbReference>
<protein>
    <submittedName>
        <fullName evidence="1">Uncharacterized protein</fullName>
    </submittedName>
</protein>
<reference evidence="2" key="1">
    <citation type="submission" date="2017-04" db="EMBL/GenBank/DDBJ databases">
        <authorList>
            <person name="Varghese N."/>
            <person name="Submissions S."/>
        </authorList>
    </citation>
    <scope>NUCLEOTIDE SEQUENCE [LARGE SCALE GENOMIC DNA]</scope>
    <source>
        <strain evidence="2">Dd16</strain>
    </source>
</reference>
<gene>
    <name evidence="1" type="ORF">SAMN06295910_0436</name>
</gene>
<dbReference type="RefSeq" id="WP_085217312.1">
    <property type="nucleotide sequence ID" value="NZ_LT840185.1"/>
</dbReference>
<evidence type="ECO:0000313" key="2">
    <source>
        <dbReference type="Proteomes" id="UP000192934"/>
    </source>
</evidence>
<keyword evidence="2" id="KW-1185">Reference proteome</keyword>
<accession>A0A1X7FZA7</accession>
<proteinExistence type="predicted"/>
<dbReference type="EMBL" id="LT840185">
    <property type="protein sequence ID" value="SMF61448.1"/>
    <property type="molecule type" value="Genomic_DNA"/>
</dbReference>
<name>A0A1X7FZA7_9SPHN</name>
<dbReference type="AlphaFoldDB" id="A0A1X7FZA7"/>
<dbReference type="OrthoDB" id="7595081at2"/>
<evidence type="ECO:0000313" key="1">
    <source>
        <dbReference type="EMBL" id="SMF61448.1"/>
    </source>
</evidence>
<organism evidence="1 2">
    <name type="scientific">Allosphingosinicella indica</name>
    <dbReference type="NCBI Taxonomy" id="941907"/>
    <lineage>
        <taxon>Bacteria</taxon>
        <taxon>Pseudomonadati</taxon>
        <taxon>Pseudomonadota</taxon>
        <taxon>Alphaproteobacteria</taxon>
        <taxon>Sphingomonadales</taxon>
        <taxon>Sphingomonadaceae</taxon>
        <taxon>Allosphingosinicella</taxon>
    </lineage>
</organism>
<sequence length="120" mass="12641">MSYQALPPIQHGPANAVRQLAQLAQLHGLVQRIAGEATGTAQPDDALDRSARISAAYDDAMPVVRKRFDALAAETAQWAASGVEALLQGRSDAPPPRAAAARLAEELSQVRGTLESLLGF</sequence>